<dbReference type="Proteomes" id="UP000029661">
    <property type="component" value="Chromosome"/>
</dbReference>
<keyword evidence="7" id="KW-0460">Magnesium</keyword>
<organism evidence="9">
    <name type="scientific">Methanobacterium formicicum</name>
    <dbReference type="NCBI Taxonomy" id="2162"/>
    <lineage>
        <taxon>Archaea</taxon>
        <taxon>Methanobacteriati</taxon>
        <taxon>Methanobacteriota</taxon>
        <taxon>Methanomada group</taxon>
        <taxon>Methanobacteria</taxon>
        <taxon>Methanobacteriales</taxon>
        <taxon>Methanobacteriaceae</taxon>
        <taxon>Methanobacterium</taxon>
    </lineage>
</organism>
<evidence type="ECO:0000256" key="7">
    <source>
        <dbReference type="HAMAP-Rule" id="MF_00801"/>
    </source>
</evidence>
<evidence type="ECO:0000256" key="1">
    <source>
        <dbReference type="ARBA" id="ARBA00001835"/>
    </source>
</evidence>
<dbReference type="Proteomes" id="UP000062768">
    <property type="component" value="Chromosome I"/>
</dbReference>
<dbReference type="GO" id="GO:0003727">
    <property type="term" value="F:single-stranded RNA binding"/>
    <property type="evidence" value="ECO:0007669"/>
    <property type="project" value="TreeGrafter"/>
</dbReference>
<keyword evidence="5 7" id="KW-0255">Endonuclease</keyword>
<evidence type="ECO:0000313" key="10">
    <source>
        <dbReference type="EMBL" id="CEL23710.1"/>
    </source>
</evidence>
<dbReference type="GO" id="GO:0043737">
    <property type="term" value="F:deoxyribonuclease V activity"/>
    <property type="evidence" value="ECO:0007669"/>
    <property type="project" value="UniProtKB-UniRule"/>
</dbReference>
<proteinExistence type="inferred from homology"/>
<protein>
    <recommendedName>
        <fullName evidence="7">Endonuclease V</fullName>
        <ecNumber evidence="7">3.1.21.7</ecNumber>
    </recommendedName>
    <alternativeName>
        <fullName evidence="7">Deoxyinosine 3'endonuclease</fullName>
    </alternativeName>
    <alternativeName>
        <fullName evidence="7">Deoxyribonuclease V</fullName>
        <shortName evidence="7">DNase V</shortName>
    </alternativeName>
</protein>
<dbReference type="EMBL" id="CP006933">
    <property type="protein sequence ID" value="AIS30921.1"/>
    <property type="molecule type" value="Genomic_DNA"/>
</dbReference>
<evidence type="ECO:0000256" key="6">
    <source>
        <dbReference type="ARBA" id="ARBA00022801"/>
    </source>
</evidence>
<dbReference type="KEGG" id="mfi:DSM1535_1408"/>
<keyword evidence="3 7" id="KW-0963">Cytoplasm</keyword>
<dbReference type="GO" id="GO:0000287">
    <property type="term" value="F:magnesium ion binding"/>
    <property type="evidence" value="ECO:0007669"/>
    <property type="project" value="UniProtKB-UniRule"/>
</dbReference>
<dbReference type="EC" id="3.1.21.7" evidence="7"/>
<keyword evidence="7" id="KW-0227">DNA damage</keyword>
<evidence type="ECO:0000313" key="8">
    <source>
        <dbReference type="EMBL" id="AIS30921.1"/>
    </source>
</evidence>
<dbReference type="EMBL" id="LN734822">
    <property type="protein sequence ID" value="CEL23710.1"/>
    <property type="molecule type" value="Genomic_DNA"/>
</dbReference>
<reference evidence="9" key="2">
    <citation type="submission" date="2014-08" db="EMBL/GenBank/DDBJ databases">
        <authorList>
            <person name="Wibberg D."/>
        </authorList>
    </citation>
    <scope>NUCLEOTIDE SEQUENCE</scope>
</reference>
<dbReference type="CDD" id="cd06559">
    <property type="entry name" value="Endonuclease_V"/>
    <property type="match status" value="1"/>
</dbReference>
<evidence type="ECO:0000256" key="3">
    <source>
        <dbReference type="ARBA" id="ARBA00022490"/>
    </source>
</evidence>
<dbReference type="HAMAP" id="MF_00801">
    <property type="entry name" value="Endonuclease_5"/>
    <property type="match status" value="1"/>
</dbReference>
<evidence type="ECO:0000256" key="5">
    <source>
        <dbReference type="ARBA" id="ARBA00022759"/>
    </source>
</evidence>
<gene>
    <name evidence="7" type="primary">nfi</name>
    <name evidence="8" type="ORF">BRM9_0090</name>
    <name evidence="9" type="ORF">DSM1535_1408</name>
    <name evidence="10" type="ORF">MB9_0053</name>
</gene>
<comment type="function">
    <text evidence="7">DNA repair enzyme involved in the repair of deaminated bases. Selectively cleaves double-stranded DNA at the second phosphodiester bond 3' to a deoxyinosine leaving behind the intact lesion on the nicked DNA.</text>
</comment>
<dbReference type="GO" id="GO:0006281">
    <property type="term" value="P:DNA repair"/>
    <property type="evidence" value="ECO:0007669"/>
    <property type="project" value="UniProtKB-UniRule"/>
</dbReference>
<feature type="binding site" evidence="7">
    <location>
        <position position="104"/>
    </location>
    <ligand>
        <name>Mg(2+)</name>
        <dbReference type="ChEBI" id="CHEBI:18420"/>
    </ligand>
</feature>
<feature type="site" description="Interaction with target DNA" evidence="7">
    <location>
        <position position="74"/>
    </location>
</feature>
<feature type="binding site" evidence="7">
    <location>
        <position position="37"/>
    </location>
    <ligand>
        <name>Mg(2+)</name>
        <dbReference type="ChEBI" id="CHEBI:18420"/>
    </ligand>
</feature>
<comment type="similarity">
    <text evidence="7">Belongs to the endonuclease V family.</text>
</comment>
<keyword evidence="7" id="KW-0479">Metal-binding</keyword>
<keyword evidence="7" id="KW-0234">DNA repair</keyword>
<evidence type="ECO:0000256" key="2">
    <source>
        <dbReference type="ARBA" id="ARBA00004496"/>
    </source>
</evidence>
<dbReference type="GO" id="GO:0016891">
    <property type="term" value="F:RNA endonuclease activity producing 5'-phosphomonoesters, hydrolytic mechanism"/>
    <property type="evidence" value="ECO:0007669"/>
    <property type="project" value="TreeGrafter"/>
</dbReference>
<dbReference type="STRING" id="2162.BRM9_0090"/>
<dbReference type="PANTHER" id="PTHR28511">
    <property type="entry name" value="ENDONUCLEASE V"/>
    <property type="match status" value="1"/>
</dbReference>
<reference evidence="8" key="1">
    <citation type="submission" date="2013-12" db="EMBL/GenBank/DDBJ databases">
        <title>The complete genome sequence of Methanobacterium sp. BRM9.</title>
        <authorList>
            <consortium name="Pastoral Greenhouse Gas Research Consortium"/>
            <person name="Kelly W.J."/>
            <person name="Leahy S.C."/>
            <person name="Perry R."/>
            <person name="Li D."/>
            <person name="Altermann E."/>
            <person name="Lambie S.C."/>
            <person name="Attwood G.T."/>
        </authorList>
    </citation>
    <scope>NUCLEOTIDE SEQUENCE [LARGE SCALE GENOMIC DNA]</scope>
    <source>
        <strain evidence="8">BRM9</strain>
    </source>
</reference>
<reference evidence="10" key="3">
    <citation type="submission" date="2014-09" db="EMBL/GenBank/DDBJ databases">
        <authorList>
            <person name="Bishop-Lilly K.A."/>
            <person name="Broomall S.M."/>
            <person name="Chain P.S."/>
            <person name="Chertkov O."/>
            <person name="Coyne S.R."/>
            <person name="Daligault H.E."/>
            <person name="Davenport K.W."/>
            <person name="Erkkila T."/>
            <person name="Frey K.G."/>
            <person name="Gibbons H.S."/>
            <person name="Gu W."/>
            <person name="Jaissle J."/>
            <person name="Johnson S.L."/>
            <person name="Koroleva G.I."/>
            <person name="Ladner J.T."/>
            <person name="Lo C.-C."/>
            <person name="Minogue T.D."/>
            <person name="Munk C."/>
            <person name="Palacios G.F."/>
            <person name="Redden C.L."/>
            <person name="Rosenzweig C.N."/>
            <person name="Scholz M.B."/>
            <person name="Teshima H."/>
            <person name="Xu Y."/>
        </authorList>
    </citation>
    <scope>NUCLEOTIDE SEQUENCE</scope>
    <source>
        <strain evidence="10">Mb9</strain>
    </source>
</reference>
<sequence>MCFGNLTPQLASIQYSLADKVTESDDFRRLERVGGVDISFSVDNKAVAAAVVLELKGLEVIETKTLETELFFPYIPGFLGIREVEPSLSVLNTLKHDFDVLMVNGHGIMHPRGFGLASHVGVLRDCPTIGVAKRLIDERYINVATQRHHAEDQFLISKNGCVIGAFFRGKYVSVGHRISLKTALNVVERTSIFKTPEPIRQAHLLATETFKNILEERG</sequence>
<dbReference type="AlphaFoldDB" id="A0A090I8Z1"/>
<dbReference type="GeneID" id="26738324"/>
<comment type="catalytic activity">
    <reaction evidence="1 7">
        <text>Endonucleolytic cleavage at apurinic or apyrimidinic sites to products with a 5'-phosphate.</text>
        <dbReference type="EC" id="3.1.21.7"/>
    </reaction>
</comment>
<dbReference type="EMBL" id="LN515531">
    <property type="protein sequence ID" value="CEA13742.1"/>
    <property type="molecule type" value="Genomic_DNA"/>
</dbReference>
<keyword evidence="11" id="KW-1185">Reference proteome</keyword>
<keyword evidence="4 7" id="KW-0540">Nuclease</keyword>
<evidence type="ECO:0000256" key="4">
    <source>
        <dbReference type="ARBA" id="ARBA00022722"/>
    </source>
</evidence>
<evidence type="ECO:0000313" key="11">
    <source>
        <dbReference type="Proteomes" id="UP000062768"/>
    </source>
</evidence>
<accession>A0A090I8Z1</accession>
<dbReference type="KEGG" id="mfc:BRM9_0090"/>
<dbReference type="PATRIC" id="fig|2162.10.peg.52"/>
<dbReference type="OrthoDB" id="7885at2157"/>
<comment type="cofactor">
    <cofactor evidence="7">
        <name>Mg(2+)</name>
        <dbReference type="ChEBI" id="CHEBI:18420"/>
    </cofactor>
</comment>
<evidence type="ECO:0000313" key="9">
    <source>
        <dbReference type="EMBL" id="CEA13742.1"/>
    </source>
</evidence>
<dbReference type="GO" id="GO:0005737">
    <property type="term" value="C:cytoplasm"/>
    <property type="evidence" value="ECO:0007669"/>
    <property type="project" value="UniProtKB-SubCell"/>
</dbReference>
<dbReference type="RefSeq" id="WP_048072918.1">
    <property type="nucleotide sequence ID" value="NZ_CALCVY010000055.1"/>
</dbReference>
<dbReference type="Pfam" id="PF04493">
    <property type="entry name" value="Endonuclease_5"/>
    <property type="match status" value="1"/>
</dbReference>
<name>A0A090I8Z1_METFO</name>
<comment type="subcellular location">
    <subcellularLocation>
        <location evidence="2 7">Cytoplasm</location>
    </subcellularLocation>
</comment>
<dbReference type="InterPro" id="IPR007581">
    <property type="entry name" value="Endonuclease-V"/>
</dbReference>
<dbReference type="Gene3D" id="3.30.2170.10">
    <property type="entry name" value="archaeoglobus fulgidus dsm 4304 superfamily"/>
    <property type="match status" value="1"/>
</dbReference>
<keyword evidence="6 7" id="KW-0378">Hydrolase</keyword>
<dbReference type="PANTHER" id="PTHR28511:SF1">
    <property type="entry name" value="ENDONUCLEASE V"/>
    <property type="match status" value="1"/>
</dbReference>